<dbReference type="OrthoDB" id="144586at2"/>
<keyword evidence="4" id="KW-1185">Reference proteome</keyword>
<dbReference type="Proteomes" id="UP000297429">
    <property type="component" value="Unassembled WGS sequence"/>
</dbReference>
<evidence type="ECO:0000313" key="4">
    <source>
        <dbReference type="Proteomes" id="UP000297429"/>
    </source>
</evidence>
<name>A0A497Y7P0_9SPHI</name>
<dbReference type="EMBL" id="SOPX01000002">
    <property type="protein sequence ID" value="TFB30925.1"/>
    <property type="molecule type" value="Genomic_DNA"/>
</dbReference>
<dbReference type="Proteomes" id="UP000273898">
    <property type="component" value="Unassembled WGS sequence"/>
</dbReference>
<gene>
    <name evidence="1" type="ORF">BCL90_0297</name>
    <name evidence="2" type="ORF">E3V97_09860</name>
</gene>
<proteinExistence type="predicted"/>
<dbReference type="RefSeq" id="WP_121282178.1">
    <property type="nucleotide sequence ID" value="NZ_RCCK01000010.1"/>
</dbReference>
<accession>A0A497Y7P0</accession>
<dbReference type="AlphaFoldDB" id="A0A497Y7P0"/>
<comment type="caution">
    <text evidence="1">The sequence shown here is derived from an EMBL/GenBank/DDBJ whole genome shotgun (WGS) entry which is preliminary data.</text>
</comment>
<evidence type="ECO:0000313" key="3">
    <source>
        <dbReference type="Proteomes" id="UP000273898"/>
    </source>
</evidence>
<reference evidence="2 4" key="2">
    <citation type="submission" date="2019-03" db="EMBL/GenBank/DDBJ databases">
        <authorList>
            <person name="He R.-H."/>
        </authorList>
    </citation>
    <scope>NUCLEOTIDE SEQUENCE [LARGE SCALE GENOMIC DNA]</scope>
    <source>
        <strain evidence="2 4">DSM 19624</strain>
    </source>
</reference>
<organism evidence="1 3">
    <name type="scientific">Pedobacter alluvionis</name>
    <dbReference type="NCBI Taxonomy" id="475253"/>
    <lineage>
        <taxon>Bacteria</taxon>
        <taxon>Pseudomonadati</taxon>
        <taxon>Bacteroidota</taxon>
        <taxon>Sphingobacteriia</taxon>
        <taxon>Sphingobacteriales</taxon>
        <taxon>Sphingobacteriaceae</taxon>
        <taxon>Pedobacter</taxon>
    </lineage>
</organism>
<protein>
    <submittedName>
        <fullName evidence="1">Uncharacterized protein</fullName>
    </submittedName>
</protein>
<evidence type="ECO:0000313" key="1">
    <source>
        <dbReference type="EMBL" id="RLJ79592.1"/>
    </source>
</evidence>
<dbReference type="EMBL" id="RCCK01000010">
    <property type="protein sequence ID" value="RLJ79592.1"/>
    <property type="molecule type" value="Genomic_DNA"/>
</dbReference>
<sequence>MSNAYLLASLCTSFVSSGSLSPVNDQGSGANQDVMFWLPDGLSSQQYCLGMIACSVSNYNSPTPPAGTSTYIFSLQNDDPNNSLLASPTGFTPVWTCVDNDQPSNLGIYSIDGPAGYFGVGFIAVPDFNSPPQISDYPQLMCVRGDLVNFNYTVSNAIWTDQGSGAPLDVSIWQSPLSQIGIATLWNGYPKSQRLADLSTIYKG</sequence>
<evidence type="ECO:0000313" key="2">
    <source>
        <dbReference type="EMBL" id="TFB30925.1"/>
    </source>
</evidence>
<reference evidence="1 3" key="1">
    <citation type="submission" date="2018-10" db="EMBL/GenBank/DDBJ databases">
        <title>Genomic Encyclopedia of Archaeal and Bacterial Type Strains, Phase II (KMG-II): from individual species to whole genera.</title>
        <authorList>
            <person name="Goeker M."/>
        </authorList>
    </citation>
    <scope>NUCLEOTIDE SEQUENCE [LARGE SCALE GENOMIC DNA]</scope>
    <source>
        <strain evidence="1 3">DSM 19624</strain>
    </source>
</reference>